<accession>A0A067SWS3</accession>
<dbReference type="OrthoDB" id="3043328at2759"/>
<feature type="domain" description="Deoxyribonuclease NucA/NucB" evidence="2">
    <location>
        <begin position="75"/>
        <end position="120"/>
    </location>
</feature>
<evidence type="ECO:0000256" key="1">
    <source>
        <dbReference type="SAM" id="MobiDB-lite"/>
    </source>
</evidence>
<reference evidence="4" key="1">
    <citation type="journal article" date="2014" name="Proc. Natl. Acad. Sci. U.S.A.">
        <title>Extensive sampling of basidiomycete genomes demonstrates inadequacy of the white-rot/brown-rot paradigm for wood decay fungi.</title>
        <authorList>
            <person name="Riley R."/>
            <person name="Salamov A.A."/>
            <person name="Brown D.W."/>
            <person name="Nagy L.G."/>
            <person name="Floudas D."/>
            <person name="Held B.W."/>
            <person name="Levasseur A."/>
            <person name="Lombard V."/>
            <person name="Morin E."/>
            <person name="Otillar R."/>
            <person name="Lindquist E.A."/>
            <person name="Sun H."/>
            <person name="LaButti K.M."/>
            <person name="Schmutz J."/>
            <person name="Jabbour D."/>
            <person name="Luo H."/>
            <person name="Baker S.E."/>
            <person name="Pisabarro A.G."/>
            <person name="Walton J.D."/>
            <person name="Blanchette R.A."/>
            <person name="Henrissat B."/>
            <person name="Martin F."/>
            <person name="Cullen D."/>
            <person name="Hibbett D.S."/>
            <person name="Grigoriev I.V."/>
        </authorList>
    </citation>
    <scope>NUCLEOTIDE SEQUENCE [LARGE SCALE GENOMIC DNA]</scope>
    <source>
        <strain evidence="4">CBS 339.88</strain>
    </source>
</reference>
<feature type="region of interest" description="Disordered" evidence="1">
    <location>
        <begin position="85"/>
        <end position="106"/>
    </location>
</feature>
<feature type="region of interest" description="Disordered" evidence="1">
    <location>
        <begin position="1"/>
        <end position="35"/>
    </location>
</feature>
<evidence type="ECO:0000313" key="3">
    <source>
        <dbReference type="EMBL" id="KDR71223.1"/>
    </source>
</evidence>
<dbReference type="InterPro" id="IPR029476">
    <property type="entry name" value="DNase_NucA_NucB"/>
</dbReference>
<organism evidence="3 4">
    <name type="scientific">Galerina marginata (strain CBS 339.88)</name>
    <dbReference type="NCBI Taxonomy" id="685588"/>
    <lineage>
        <taxon>Eukaryota</taxon>
        <taxon>Fungi</taxon>
        <taxon>Dikarya</taxon>
        <taxon>Basidiomycota</taxon>
        <taxon>Agaricomycotina</taxon>
        <taxon>Agaricomycetes</taxon>
        <taxon>Agaricomycetidae</taxon>
        <taxon>Agaricales</taxon>
        <taxon>Agaricineae</taxon>
        <taxon>Strophariaceae</taxon>
        <taxon>Galerina</taxon>
    </lineage>
</organism>
<gene>
    <name evidence="3" type="ORF">GALMADRAFT_795858</name>
</gene>
<feature type="compositionally biased region" description="Basic and acidic residues" evidence="1">
    <location>
        <begin position="23"/>
        <end position="35"/>
    </location>
</feature>
<evidence type="ECO:0000313" key="4">
    <source>
        <dbReference type="Proteomes" id="UP000027222"/>
    </source>
</evidence>
<dbReference type="AlphaFoldDB" id="A0A067SWS3"/>
<proteinExistence type="predicted"/>
<dbReference type="HOGENOM" id="CLU_1525257_0_0_1"/>
<dbReference type="Pfam" id="PF14040">
    <property type="entry name" value="DNase_NucA_NucB"/>
    <property type="match status" value="1"/>
</dbReference>
<sequence>MHLPSNGLKSKPKTGKSGSWVIHVERTPSSRRDSECAGYNRCSHGRACGAPPGGWLVNPNAGKEEPCLLIITKFGFDSDWSCDEQPKSSTHEGGLGSATRCMPKGENSGEGANWQNFINGNSAATNHVRLLDGQAVTVVLRNANHGGYCASYGGTGATQCGSAASPPGTNNGPRQR</sequence>
<protein>
    <recommendedName>
        <fullName evidence="2">Deoxyribonuclease NucA/NucB domain-containing protein</fullName>
    </recommendedName>
</protein>
<dbReference type="EMBL" id="KL142393">
    <property type="protein sequence ID" value="KDR71223.1"/>
    <property type="molecule type" value="Genomic_DNA"/>
</dbReference>
<name>A0A067SWS3_GALM3</name>
<evidence type="ECO:0000259" key="2">
    <source>
        <dbReference type="Pfam" id="PF14040"/>
    </source>
</evidence>
<dbReference type="Proteomes" id="UP000027222">
    <property type="component" value="Unassembled WGS sequence"/>
</dbReference>
<dbReference type="STRING" id="685588.A0A067SWS3"/>
<keyword evidence="4" id="KW-1185">Reference proteome</keyword>